<dbReference type="InterPro" id="IPR036291">
    <property type="entry name" value="NAD(P)-bd_dom_sf"/>
</dbReference>
<comment type="caution">
    <text evidence="3">The sequence shown here is derived from an EMBL/GenBank/DDBJ whole genome shotgun (WGS) entry which is preliminary data.</text>
</comment>
<gene>
    <name evidence="3" type="ORF">OS123_03640</name>
</gene>
<evidence type="ECO:0000313" key="4">
    <source>
        <dbReference type="Proteomes" id="UP001070238"/>
    </source>
</evidence>
<organism evidence="3 4">
    <name type="scientific">Corynebacterium antarcticum</name>
    <dbReference type="NCBI Taxonomy" id="2800405"/>
    <lineage>
        <taxon>Bacteria</taxon>
        <taxon>Bacillati</taxon>
        <taxon>Actinomycetota</taxon>
        <taxon>Actinomycetes</taxon>
        <taxon>Mycobacteriales</taxon>
        <taxon>Corynebacteriaceae</taxon>
        <taxon>Corynebacterium</taxon>
    </lineage>
</organism>
<feature type="domain" description="NAD(P)-binding" evidence="2">
    <location>
        <begin position="10"/>
        <end position="197"/>
    </location>
</feature>
<dbReference type="RefSeq" id="WP_267169159.1">
    <property type="nucleotide sequence ID" value="NZ_JAPMKX010000001.1"/>
</dbReference>
<dbReference type="AlphaFoldDB" id="A0A9Q4CBZ4"/>
<evidence type="ECO:0000259" key="2">
    <source>
        <dbReference type="Pfam" id="PF13460"/>
    </source>
</evidence>
<dbReference type="EMBL" id="JAPMKX010000001">
    <property type="protein sequence ID" value="MCX7537643.1"/>
    <property type="molecule type" value="Genomic_DNA"/>
</dbReference>
<dbReference type="SUPFAM" id="SSF51735">
    <property type="entry name" value="NAD(P)-binding Rossmann-fold domains"/>
    <property type="match status" value="1"/>
</dbReference>
<reference evidence="3" key="1">
    <citation type="submission" date="2022-11" db="EMBL/GenBank/DDBJ databases">
        <title>Corynebacterium sp. isolated from Penguins.</title>
        <authorList>
            <person name="Sedlar K."/>
            <person name="Svec P."/>
        </authorList>
    </citation>
    <scope>NUCLEOTIDE SEQUENCE</scope>
    <source>
        <strain evidence="3">P5875</strain>
    </source>
</reference>
<dbReference type="Gene3D" id="3.40.50.720">
    <property type="entry name" value="NAD(P)-binding Rossmann-like Domain"/>
    <property type="match status" value="1"/>
</dbReference>
<dbReference type="PANTHER" id="PTHR15020:SF50">
    <property type="entry name" value="UPF0659 PROTEIN YMR090W"/>
    <property type="match status" value="1"/>
</dbReference>
<accession>A0A9Q4CBZ4</accession>
<dbReference type="Pfam" id="PF13460">
    <property type="entry name" value="NAD_binding_10"/>
    <property type="match status" value="1"/>
</dbReference>
<evidence type="ECO:0000256" key="1">
    <source>
        <dbReference type="SAM" id="MobiDB-lite"/>
    </source>
</evidence>
<sequence>MSDQPVTVVGATGYLGRHIVAELDGRGHRVRAVVRDPARARRPGPHGSPALDGPRTELVTADVTAPGRVAGLLDGSTRVFSALGVTHQKASPWDVDFLANLAILREAERSGIESMLYVGAIGMEHGTSLVARSKTAFAAALESSPVVGRIVNPSGYFSDMASYVTLARKGLVFLPPDPGIRLNPIHGADLAAFCVDLSADRAQRDRVRVEVGGPDVLTAEEIARLAAAAVGATPRNVRIPRRVLDGAVWTASRISERHGNLARFFAEAMTGDAVGRCTGTHHLSDWFREIA</sequence>
<evidence type="ECO:0000313" key="3">
    <source>
        <dbReference type="EMBL" id="MCX7537643.1"/>
    </source>
</evidence>
<dbReference type="Proteomes" id="UP001070238">
    <property type="component" value="Unassembled WGS sequence"/>
</dbReference>
<feature type="region of interest" description="Disordered" evidence="1">
    <location>
        <begin position="35"/>
        <end position="55"/>
    </location>
</feature>
<dbReference type="InterPro" id="IPR016040">
    <property type="entry name" value="NAD(P)-bd_dom"/>
</dbReference>
<protein>
    <submittedName>
        <fullName evidence="3">NAD(P)H-binding protein</fullName>
    </submittedName>
</protein>
<name>A0A9Q4CBZ4_9CORY</name>
<proteinExistence type="predicted"/>
<dbReference type="PANTHER" id="PTHR15020">
    <property type="entry name" value="FLAVIN REDUCTASE-RELATED"/>
    <property type="match status" value="1"/>
</dbReference>